<protein>
    <recommendedName>
        <fullName evidence="5">Spermidine hydroxycinnamoyl transferase</fullName>
    </recommendedName>
</protein>
<dbReference type="Pfam" id="PF02458">
    <property type="entry name" value="Transferase"/>
    <property type="match status" value="1"/>
</dbReference>
<name>A0ABU6XP38_9FABA</name>
<dbReference type="EMBL" id="JASCZI010212484">
    <property type="protein sequence ID" value="MED6199581.1"/>
    <property type="molecule type" value="Genomic_DNA"/>
</dbReference>
<sequence length="471" mass="51780">MVSIQSSYTVTPSEPTPDVRLFSLCEQIKLRTHAPSFYAYKPTNFDKINIHNLRDALSKALSIYYPIAGRLCWTHGGRWELHCNAKGALLIEASCKGKTLDDLGDFVPNGLVTQLIPNIDYTAPLEETPILAVQLTRFSCGGVTVGVAMCRGALDGTGGMRFINTWAKLARGEPLDESDQYPCHDRTELNSRKITTMGSGFPTHGQNGHSDHSDHDHSEYGAPPPWLGSLGTEDAKVAVEVMKLTGEQVKKLKMKATSTNVTSVDNGNGEMTKPFSSFESIAGHLWRSVSKARYQGNNSQPTRLTTLVNCRNRLKPPLPPVYAGNAAFPTATPTLTFGDLMENPVGFAAAKVKGAIAKVDDAFVRSALEYIDNVKDMNLVRYNFHYPAKSVHKGAWKGNPNLFVVSWMNFTYDHADFGWGVPYYFGPVYMDAEGKAFCLNKPNGDGTVHVAIALDSAHMPAFKKIFYDDID</sequence>
<feature type="compositionally biased region" description="Basic and acidic residues" evidence="2">
    <location>
        <begin position="209"/>
        <end position="219"/>
    </location>
</feature>
<gene>
    <name evidence="3" type="ORF">PIB30_077278</name>
</gene>
<feature type="region of interest" description="Disordered" evidence="2">
    <location>
        <begin position="197"/>
        <end position="224"/>
    </location>
</feature>
<dbReference type="PANTHER" id="PTHR31642">
    <property type="entry name" value="TRICHOTHECENE 3-O-ACETYLTRANSFERASE"/>
    <property type="match status" value="1"/>
</dbReference>
<dbReference type="InterPro" id="IPR050317">
    <property type="entry name" value="Plant_Fungal_Acyltransferase"/>
</dbReference>
<evidence type="ECO:0000313" key="4">
    <source>
        <dbReference type="Proteomes" id="UP001341840"/>
    </source>
</evidence>
<reference evidence="3 4" key="1">
    <citation type="journal article" date="2023" name="Plants (Basel)">
        <title>Bridging the Gap: Combining Genomics and Transcriptomics Approaches to Understand Stylosanthes scabra, an Orphan Legume from the Brazilian Caatinga.</title>
        <authorList>
            <person name="Ferreira-Neto J.R.C."/>
            <person name="da Silva M.D."/>
            <person name="Binneck E."/>
            <person name="de Melo N.F."/>
            <person name="da Silva R.H."/>
            <person name="de Melo A.L.T.M."/>
            <person name="Pandolfi V."/>
            <person name="Bustamante F.O."/>
            <person name="Brasileiro-Vidal A.C."/>
            <person name="Benko-Iseppon A.M."/>
        </authorList>
    </citation>
    <scope>NUCLEOTIDE SEQUENCE [LARGE SCALE GENOMIC DNA]</scope>
    <source>
        <tissue evidence="3">Leaves</tissue>
    </source>
</reference>
<evidence type="ECO:0008006" key="5">
    <source>
        <dbReference type="Google" id="ProtNLM"/>
    </source>
</evidence>
<organism evidence="3 4">
    <name type="scientific">Stylosanthes scabra</name>
    <dbReference type="NCBI Taxonomy" id="79078"/>
    <lineage>
        <taxon>Eukaryota</taxon>
        <taxon>Viridiplantae</taxon>
        <taxon>Streptophyta</taxon>
        <taxon>Embryophyta</taxon>
        <taxon>Tracheophyta</taxon>
        <taxon>Spermatophyta</taxon>
        <taxon>Magnoliopsida</taxon>
        <taxon>eudicotyledons</taxon>
        <taxon>Gunneridae</taxon>
        <taxon>Pentapetalae</taxon>
        <taxon>rosids</taxon>
        <taxon>fabids</taxon>
        <taxon>Fabales</taxon>
        <taxon>Fabaceae</taxon>
        <taxon>Papilionoideae</taxon>
        <taxon>50 kb inversion clade</taxon>
        <taxon>dalbergioids sensu lato</taxon>
        <taxon>Dalbergieae</taxon>
        <taxon>Pterocarpus clade</taxon>
        <taxon>Stylosanthes</taxon>
    </lineage>
</organism>
<dbReference type="Gene3D" id="3.30.559.10">
    <property type="entry name" value="Chloramphenicol acetyltransferase-like domain"/>
    <property type="match status" value="2"/>
</dbReference>
<dbReference type="Proteomes" id="UP001341840">
    <property type="component" value="Unassembled WGS sequence"/>
</dbReference>
<keyword evidence="4" id="KW-1185">Reference proteome</keyword>
<dbReference type="PANTHER" id="PTHR31642:SF289">
    <property type="entry name" value="SPERMIDINE HYDROXYCINNAMOYL TRANSFERASE"/>
    <property type="match status" value="1"/>
</dbReference>
<feature type="compositionally biased region" description="Polar residues" evidence="2">
    <location>
        <begin position="197"/>
        <end position="208"/>
    </location>
</feature>
<evidence type="ECO:0000256" key="2">
    <source>
        <dbReference type="SAM" id="MobiDB-lite"/>
    </source>
</evidence>
<comment type="caution">
    <text evidence="3">The sequence shown here is derived from an EMBL/GenBank/DDBJ whole genome shotgun (WGS) entry which is preliminary data.</text>
</comment>
<comment type="similarity">
    <text evidence="1">Belongs to the plant acyltransferase family.</text>
</comment>
<proteinExistence type="inferred from homology"/>
<evidence type="ECO:0000256" key="1">
    <source>
        <dbReference type="ARBA" id="ARBA00009861"/>
    </source>
</evidence>
<accession>A0ABU6XP38</accession>
<evidence type="ECO:0000313" key="3">
    <source>
        <dbReference type="EMBL" id="MED6199581.1"/>
    </source>
</evidence>
<dbReference type="InterPro" id="IPR023213">
    <property type="entry name" value="CAT-like_dom_sf"/>
</dbReference>